<keyword evidence="10" id="KW-0234">DNA repair</keyword>
<dbReference type="InterPro" id="IPR006197">
    <property type="entry name" value="Peptidase_S24_LexA"/>
</dbReference>
<dbReference type="EMBL" id="PFMC01000025">
    <property type="protein sequence ID" value="PIY95220.1"/>
    <property type="molecule type" value="Genomic_DNA"/>
</dbReference>
<evidence type="ECO:0000256" key="1">
    <source>
        <dbReference type="ARBA" id="ARBA00007484"/>
    </source>
</evidence>
<protein>
    <submittedName>
        <fullName evidence="14">Repressor LexA</fullName>
    </submittedName>
</protein>
<evidence type="ECO:0000313" key="14">
    <source>
        <dbReference type="EMBL" id="PIY95220.1"/>
    </source>
</evidence>
<evidence type="ECO:0000256" key="10">
    <source>
        <dbReference type="ARBA" id="ARBA00023204"/>
    </source>
</evidence>
<keyword evidence="4" id="KW-0227">DNA damage</keyword>
<dbReference type="AlphaFoldDB" id="A0A2M7REM8"/>
<evidence type="ECO:0000259" key="13">
    <source>
        <dbReference type="Pfam" id="PF00717"/>
    </source>
</evidence>
<accession>A0A2M7REM8</accession>
<dbReference type="SUPFAM" id="SSF46785">
    <property type="entry name" value="Winged helix' DNA-binding domain"/>
    <property type="match status" value="1"/>
</dbReference>
<sequence>MEKRLEQANKKLRRFWEQHKRLPSFSEMAEIFNYSSKNAVSKLVSRLKEANLIDQDSKGHIIPGGTFNSLPLLGNVQAGFPTPAEEELVDTLTLDEYLINNHNSSFLVEVAGDSMINAGIHPKDLVIVDRSLDPKNNDIVLANIDDEWTLKYFNKKGNQVYLQAANEQYPELVPQQELSVAGVIVSCIRKYK</sequence>
<evidence type="ECO:0000256" key="9">
    <source>
        <dbReference type="ARBA" id="ARBA00023163"/>
    </source>
</evidence>
<evidence type="ECO:0000256" key="8">
    <source>
        <dbReference type="ARBA" id="ARBA00023125"/>
    </source>
</evidence>
<dbReference type="InterPro" id="IPR036388">
    <property type="entry name" value="WH-like_DNA-bd_sf"/>
</dbReference>
<keyword evidence="9" id="KW-0804">Transcription</keyword>
<dbReference type="Proteomes" id="UP000228689">
    <property type="component" value="Unassembled WGS sequence"/>
</dbReference>
<name>A0A2M7REM8_9BACT</name>
<keyword evidence="6 12" id="KW-0068">Autocatalytic cleavage</keyword>
<dbReference type="PANTHER" id="PTHR33516:SF2">
    <property type="entry name" value="LEXA REPRESSOR-RELATED"/>
    <property type="match status" value="1"/>
</dbReference>
<dbReference type="GO" id="GO:0003677">
    <property type="term" value="F:DNA binding"/>
    <property type="evidence" value="ECO:0007669"/>
    <property type="project" value="UniProtKB-KW"/>
</dbReference>
<dbReference type="GO" id="GO:0009432">
    <property type="term" value="P:SOS response"/>
    <property type="evidence" value="ECO:0007669"/>
    <property type="project" value="UniProtKB-KW"/>
</dbReference>
<evidence type="ECO:0000256" key="5">
    <source>
        <dbReference type="ARBA" id="ARBA00022801"/>
    </source>
</evidence>
<dbReference type="NCBIfam" id="TIGR00498">
    <property type="entry name" value="lexA"/>
    <property type="match status" value="1"/>
</dbReference>
<keyword evidence="3" id="KW-0235">DNA replication</keyword>
<comment type="caution">
    <text evidence="14">The sequence shown here is derived from an EMBL/GenBank/DDBJ whole genome shotgun (WGS) entry which is preliminary data.</text>
</comment>
<dbReference type="InterPro" id="IPR039418">
    <property type="entry name" value="LexA-like"/>
</dbReference>
<keyword evidence="11" id="KW-0742">SOS response</keyword>
<evidence type="ECO:0000313" key="15">
    <source>
        <dbReference type="Proteomes" id="UP000228689"/>
    </source>
</evidence>
<keyword evidence="2" id="KW-0678">Repressor</keyword>
<dbReference type="InterPro" id="IPR036286">
    <property type="entry name" value="LexA/Signal_pep-like_sf"/>
</dbReference>
<evidence type="ECO:0000256" key="2">
    <source>
        <dbReference type="ARBA" id="ARBA00022491"/>
    </source>
</evidence>
<dbReference type="InterPro" id="IPR050077">
    <property type="entry name" value="LexA_repressor"/>
</dbReference>
<dbReference type="PANTHER" id="PTHR33516">
    <property type="entry name" value="LEXA REPRESSOR"/>
    <property type="match status" value="1"/>
</dbReference>
<evidence type="ECO:0000256" key="6">
    <source>
        <dbReference type="ARBA" id="ARBA00022813"/>
    </source>
</evidence>
<keyword evidence="7" id="KW-0805">Transcription regulation</keyword>
<dbReference type="GO" id="GO:0006260">
    <property type="term" value="P:DNA replication"/>
    <property type="evidence" value="ECO:0007669"/>
    <property type="project" value="UniProtKB-KW"/>
</dbReference>
<dbReference type="Pfam" id="PF00717">
    <property type="entry name" value="Peptidase_S24"/>
    <property type="match status" value="1"/>
</dbReference>
<dbReference type="CDD" id="cd06529">
    <property type="entry name" value="S24_LexA-like"/>
    <property type="match status" value="1"/>
</dbReference>
<keyword evidence="5 12" id="KW-0378">Hydrolase</keyword>
<dbReference type="PRINTS" id="PR00726">
    <property type="entry name" value="LEXASERPTASE"/>
</dbReference>
<dbReference type="InterPro" id="IPR036390">
    <property type="entry name" value="WH_DNA-bd_sf"/>
</dbReference>
<evidence type="ECO:0000256" key="4">
    <source>
        <dbReference type="ARBA" id="ARBA00022763"/>
    </source>
</evidence>
<dbReference type="InterPro" id="IPR006200">
    <property type="entry name" value="LexA"/>
</dbReference>
<organism evidence="14 15">
    <name type="scientific">Candidatus Komeilibacteria bacterium CG_4_10_14_0_8_um_filter_37_78</name>
    <dbReference type="NCBI Taxonomy" id="1974471"/>
    <lineage>
        <taxon>Bacteria</taxon>
        <taxon>Candidatus Komeiliibacteriota</taxon>
    </lineage>
</organism>
<dbReference type="InterPro" id="IPR015927">
    <property type="entry name" value="Peptidase_S24_S26A/B/C"/>
</dbReference>
<dbReference type="Gene3D" id="2.10.109.10">
    <property type="entry name" value="Umud Fragment, subunit A"/>
    <property type="match status" value="1"/>
</dbReference>
<comment type="similarity">
    <text evidence="1 12">Belongs to the peptidase S24 family.</text>
</comment>
<evidence type="ECO:0000256" key="12">
    <source>
        <dbReference type="RuleBase" id="RU003991"/>
    </source>
</evidence>
<gene>
    <name evidence="14" type="primary">lexA</name>
    <name evidence="14" type="ORF">COY67_01070</name>
</gene>
<reference evidence="15" key="1">
    <citation type="submission" date="2017-09" db="EMBL/GenBank/DDBJ databases">
        <title>Depth-based differentiation of microbial function through sediment-hosted aquifers and enrichment of novel symbionts in the deep terrestrial subsurface.</title>
        <authorList>
            <person name="Probst A.J."/>
            <person name="Ladd B."/>
            <person name="Jarett J.K."/>
            <person name="Geller-Mcgrath D.E."/>
            <person name="Sieber C.M.K."/>
            <person name="Emerson J.B."/>
            <person name="Anantharaman K."/>
            <person name="Thomas B.C."/>
            <person name="Malmstrom R."/>
            <person name="Stieglmeier M."/>
            <person name="Klingl A."/>
            <person name="Woyke T."/>
            <person name="Ryan C.M."/>
            <person name="Banfield J.F."/>
        </authorList>
    </citation>
    <scope>NUCLEOTIDE SEQUENCE [LARGE SCALE GENOMIC DNA]</scope>
</reference>
<dbReference type="NCBIfam" id="NF007621">
    <property type="entry name" value="PRK10276.1"/>
    <property type="match status" value="1"/>
</dbReference>
<dbReference type="GO" id="GO:0006281">
    <property type="term" value="P:DNA repair"/>
    <property type="evidence" value="ECO:0007669"/>
    <property type="project" value="UniProtKB-KW"/>
</dbReference>
<keyword evidence="8" id="KW-0238">DNA-binding</keyword>
<evidence type="ECO:0000256" key="3">
    <source>
        <dbReference type="ARBA" id="ARBA00022705"/>
    </source>
</evidence>
<dbReference type="Gene3D" id="1.10.10.10">
    <property type="entry name" value="Winged helix-like DNA-binding domain superfamily/Winged helix DNA-binding domain"/>
    <property type="match status" value="1"/>
</dbReference>
<dbReference type="GO" id="GO:0045892">
    <property type="term" value="P:negative regulation of DNA-templated transcription"/>
    <property type="evidence" value="ECO:0007669"/>
    <property type="project" value="InterPro"/>
</dbReference>
<evidence type="ECO:0000256" key="11">
    <source>
        <dbReference type="ARBA" id="ARBA00023236"/>
    </source>
</evidence>
<dbReference type="GO" id="GO:0004252">
    <property type="term" value="F:serine-type endopeptidase activity"/>
    <property type="evidence" value="ECO:0007669"/>
    <property type="project" value="InterPro"/>
</dbReference>
<proteinExistence type="inferred from homology"/>
<evidence type="ECO:0000256" key="7">
    <source>
        <dbReference type="ARBA" id="ARBA00023015"/>
    </source>
</evidence>
<dbReference type="SUPFAM" id="SSF51306">
    <property type="entry name" value="LexA/Signal peptidase"/>
    <property type="match status" value="1"/>
</dbReference>
<feature type="domain" description="Peptidase S24/S26A/S26B/S26C" evidence="13">
    <location>
        <begin position="71"/>
        <end position="185"/>
    </location>
</feature>